<dbReference type="PANTHER" id="PTHR23389">
    <property type="entry name" value="CHROMOSOME TRANSMISSION FIDELITY FACTOR 18"/>
    <property type="match status" value="1"/>
</dbReference>
<dbReference type="GO" id="GO:0016887">
    <property type="term" value="F:ATP hydrolysis activity"/>
    <property type="evidence" value="ECO:0007669"/>
    <property type="project" value="InterPro"/>
</dbReference>
<comment type="function">
    <text evidence="7">Part of the RFC clamp loader complex which loads the PCNA sliding clamp onto DNA.</text>
</comment>
<feature type="binding site" evidence="7">
    <location>
        <begin position="47"/>
        <end position="54"/>
    </location>
    <ligand>
        <name>ATP</name>
        <dbReference type="ChEBI" id="CHEBI:30616"/>
    </ligand>
</feature>
<dbReference type="CDD" id="cd18140">
    <property type="entry name" value="HLD_clamp_RFC"/>
    <property type="match status" value="1"/>
</dbReference>
<dbReference type="PANTHER" id="PTHR23389:SF6">
    <property type="entry name" value="REPLICATION FACTOR C SUBUNIT 1"/>
    <property type="match status" value="1"/>
</dbReference>
<dbReference type="HAMAP" id="MF_01508">
    <property type="entry name" value="RfcL"/>
    <property type="match status" value="1"/>
</dbReference>
<evidence type="ECO:0000256" key="5">
    <source>
        <dbReference type="ARBA" id="ARBA00022840"/>
    </source>
</evidence>
<gene>
    <name evidence="7" type="primary">rfcL</name>
    <name evidence="10" type="ORF">EF807_00475</name>
</gene>
<reference evidence="10 11" key="1">
    <citation type="journal article" date="2019" name="Nat. Microbiol.">
        <title>Wide diversity of methane and short-chain alkane metabolisms in uncultured archaea.</title>
        <authorList>
            <person name="Borrel G."/>
            <person name="Adam P.S."/>
            <person name="McKay L.J."/>
            <person name="Chen L.X."/>
            <person name="Sierra-Garcia I.N."/>
            <person name="Sieber C.M."/>
            <person name="Letourneur Q."/>
            <person name="Ghozlane A."/>
            <person name="Andersen G.L."/>
            <person name="Li W.J."/>
            <person name="Hallam S.J."/>
            <person name="Muyzer G."/>
            <person name="de Oliveira V.M."/>
            <person name="Inskeep W.P."/>
            <person name="Banfield J.F."/>
            <person name="Gribaldo S."/>
        </authorList>
    </citation>
    <scope>NUCLEOTIDE SEQUENCE [LARGE SCALE GENOMIC DNA]</scope>
    <source>
        <strain evidence="10">NM1b</strain>
    </source>
</reference>
<evidence type="ECO:0000256" key="8">
    <source>
        <dbReference type="SAM" id="MobiDB-lite"/>
    </source>
</evidence>
<comment type="similarity">
    <text evidence="1 7">Belongs to the activator 1 small subunits family. RfcL subfamily.</text>
</comment>
<feature type="region of interest" description="Disordered" evidence="8">
    <location>
        <begin position="427"/>
        <end position="451"/>
    </location>
</feature>
<accession>A0A520KZ14</accession>
<evidence type="ECO:0000256" key="6">
    <source>
        <dbReference type="ARBA" id="ARBA00032141"/>
    </source>
</evidence>
<keyword evidence="4 7" id="KW-0547">Nucleotide-binding</keyword>
<dbReference type="InterPro" id="IPR023935">
    <property type="entry name" value="Rep_factor-C_lsu"/>
</dbReference>
<organism evidence="10 11">
    <name type="scientific">Candidatus Methanolliviera hydrocarbonicum</name>
    <dbReference type="NCBI Taxonomy" id="2491085"/>
    <lineage>
        <taxon>Archaea</taxon>
        <taxon>Methanobacteriati</taxon>
        <taxon>Methanobacteriota</taxon>
        <taxon>Candidatus Methanoliparia</taxon>
        <taxon>Candidatus Methanoliparales</taxon>
        <taxon>Candidatus Methanollivieraceae</taxon>
        <taxon>Candidatus Methanolliviera</taxon>
    </lineage>
</organism>
<keyword evidence="3 7" id="KW-0235">DNA replication</keyword>
<dbReference type="NCBIfam" id="NF003229">
    <property type="entry name" value="PRK04195.1-5"/>
    <property type="match status" value="1"/>
</dbReference>
<evidence type="ECO:0000313" key="11">
    <source>
        <dbReference type="Proteomes" id="UP000320766"/>
    </source>
</evidence>
<dbReference type="SUPFAM" id="SSF52540">
    <property type="entry name" value="P-loop containing nucleoside triphosphate hydrolases"/>
    <property type="match status" value="1"/>
</dbReference>
<feature type="domain" description="AAA+ ATPase" evidence="9">
    <location>
        <begin position="39"/>
        <end position="162"/>
    </location>
</feature>
<dbReference type="InterPro" id="IPR003593">
    <property type="entry name" value="AAA+_ATPase"/>
</dbReference>
<feature type="compositionally biased region" description="Basic and acidic residues" evidence="8">
    <location>
        <begin position="427"/>
        <end position="442"/>
    </location>
</feature>
<dbReference type="AlphaFoldDB" id="A0A520KZ14"/>
<sequence>MIMDWTEKYRPKTAKEIVGNTKAAEGFKRWIKDFEGGRVKKASILYGPPGVGKTSCVYAIAGEEEHKYDVIELNASDQRTYKVIKRMAGSTSKTSSLEGKKKIILLDEADNLHGNADRGGAKAIGEIIMGTRHPVVLVANDLSKIPTGVKNRCKKIKFEQIKKSSISKVLIDICERENITFDEDAIEGISEKNRDLRAAINDLQAISFGKTHIGVDDISVYERDVFLGMNNGEDRSHFLDAIFRNDDPKPLLKMVINLDETPEDLIQWINENLFKVYWGNDLILALDCLSRADLYLGRVYLNQNYGLWRYAVDLMTAGIQLPKNKRHGDIDYSRPSRWNTLGRAKRSKKIGKEVCYKISKRYNISMKKAKMNALPYIKKLCTDKHTLIGIKKELNLKEEELALISGIKKEYIDNIFKEKTKFDENTKEKAIKEKSGKAEQRSISDFPPYIR</sequence>
<dbReference type="GO" id="GO:0006260">
    <property type="term" value="P:DNA replication"/>
    <property type="evidence" value="ECO:0007669"/>
    <property type="project" value="UniProtKB-UniRule"/>
</dbReference>
<name>A0A520KZ14_9EURY</name>
<evidence type="ECO:0000313" key="10">
    <source>
        <dbReference type="EMBL" id="RZN73625.1"/>
    </source>
</evidence>
<dbReference type="Gene3D" id="3.40.50.300">
    <property type="entry name" value="P-loop containing nucleotide triphosphate hydrolases"/>
    <property type="match status" value="1"/>
</dbReference>
<evidence type="ECO:0000259" key="9">
    <source>
        <dbReference type="SMART" id="SM00382"/>
    </source>
</evidence>
<dbReference type="InterPro" id="IPR003959">
    <property type="entry name" value="ATPase_AAA_core"/>
</dbReference>
<evidence type="ECO:0000256" key="2">
    <source>
        <dbReference type="ARBA" id="ARBA00014793"/>
    </source>
</evidence>
<evidence type="ECO:0000256" key="1">
    <source>
        <dbReference type="ARBA" id="ARBA00006878"/>
    </source>
</evidence>
<dbReference type="GO" id="GO:0005524">
    <property type="term" value="F:ATP binding"/>
    <property type="evidence" value="ECO:0007669"/>
    <property type="project" value="UniProtKB-UniRule"/>
</dbReference>
<dbReference type="CDD" id="cd00009">
    <property type="entry name" value="AAA"/>
    <property type="match status" value="1"/>
</dbReference>
<dbReference type="InterPro" id="IPR027417">
    <property type="entry name" value="P-loop_NTPase"/>
</dbReference>
<dbReference type="InterPro" id="IPR047854">
    <property type="entry name" value="RFC_lid"/>
</dbReference>
<dbReference type="Gene3D" id="1.10.8.60">
    <property type="match status" value="1"/>
</dbReference>
<comment type="caution">
    <text evidence="10">The sequence shown here is derived from an EMBL/GenBank/DDBJ whole genome shotgun (WGS) entry which is preliminary data.</text>
</comment>
<keyword evidence="5 7" id="KW-0067">ATP-binding</keyword>
<evidence type="ECO:0000256" key="4">
    <source>
        <dbReference type="ARBA" id="ARBA00022741"/>
    </source>
</evidence>
<dbReference type="Proteomes" id="UP000320766">
    <property type="component" value="Unassembled WGS sequence"/>
</dbReference>
<comment type="subunit">
    <text evidence="7">Heteromultimer composed of small subunits (RfcS) and large subunits (RfcL).</text>
</comment>
<protein>
    <recommendedName>
        <fullName evidence="2 7">Replication factor C large subunit</fullName>
        <shortName evidence="7">RFC large subunit</shortName>
    </recommendedName>
    <alternativeName>
        <fullName evidence="6 7">Clamp loader large subunit</fullName>
    </alternativeName>
</protein>
<proteinExistence type="inferred from homology"/>
<evidence type="ECO:0000256" key="7">
    <source>
        <dbReference type="HAMAP-Rule" id="MF_01508"/>
    </source>
</evidence>
<dbReference type="EMBL" id="RXIL01000007">
    <property type="protein sequence ID" value="RZN73625.1"/>
    <property type="molecule type" value="Genomic_DNA"/>
</dbReference>
<dbReference type="SMART" id="SM00382">
    <property type="entry name" value="AAA"/>
    <property type="match status" value="1"/>
</dbReference>
<dbReference type="GO" id="GO:0003689">
    <property type="term" value="F:DNA clamp loader activity"/>
    <property type="evidence" value="ECO:0007669"/>
    <property type="project" value="UniProtKB-UniRule"/>
</dbReference>
<evidence type="ECO:0000256" key="3">
    <source>
        <dbReference type="ARBA" id="ARBA00022705"/>
    </source>
</evidence>
<dbReference type="Pfam" id="PF00004">
    <property type="entry name" value="AAA"/>
    <property type="match status" value="1"/>
</dbReference>